<protein>
    <submittedName>
        <fullName evidence="2">DUF1735 domain-containing protein</fullName>
    </submittedName>
</protein>
<accession>A0ABS9BDW4</accession>
<reference evidence="2 3" key="1">
    <citation type="submission" date="2022-01" db="EMBL/GenBank/DDBJ databases">
        <title>Flavihumibacter sp. nov., isolated from sediment of a river.</title>
        <authorList>
            <person name="Liu H."/>
        </authorList>
    </citation>
    <scope>NUCLEOTIDE SEQUENCE [LARGE SCALE GENOMIC DNA]</scope>
    <source>
        <strain evidence="2 3">RY-1</strain>
    </source>
</reference>
<dbReference type="PROSITE" id="PS51257">
    <property type="entry name" value="PROKAR_LIPOPROTEIN"/>
    <property type="match status" value="1"/>
</dbReference>
<dbReference type="EMBL" id="JAKEVY010000001">
    <property type="protein sequence ID" value="MCF1713908.1"/>
    <property type="molecule type" value="Genomic_DNA"/>
</dbReference>
<feature type="domain" description="BT-3987-like N-terminal" evidence="1">
    <location>
        <begin position="73"/>
        <end position="162"/>
    </location>
</feature>
<proteinExistence type="predicted"/>
<comment type="caution">
    <text evidence="2">The sequence shown here is derived from an EMBL/GenBank/DDBJ whole genome shotgun (WGS) entry which is preliminary data.</text>
</comment>
<gene>
    <name evidence="2" type="ORF">L0U88_04595</name>
</gene>
<sequence length="322" mass="35004">MNIKINKLLSLGLIAGAAFLSSCERGKEWPSSQGKGDVIVKMLNAGEKVLAFDALSAPQTALLVDIRKDAPSEAALNTPTTVKVSFDQAYMDAYNEENDTEYELLPSNLYTTDIPAGADGFTINMAAGQFAAPINFTLTDATKLDFSKQYAFPLTITSIDGNGKISESKTAFVKVLVKNAWDGAYEVTGTMKDEAAALGGLFPMNYHLITSGANTVDGYDPDYWVNYFIPIMSGADVSGYGAYSPVFEFDPATNKIIKVTNIYGQPSANGRSAGLDPTGENFYDPATKTIKVKFFMYQPASIPTPPHIRVYFDWTMKRTGDR</sequence>
<evidence type="ECO:0000313" key="3">
    <source>
        <dbReference type="Proteomes" id="UP001200145"/>
    </source>
</evidence>
<dbReference type="RefSeq" id="WP_234864435.1">
    <property type="nucleotide sequence ID" value="NZ_JAKEVY010000001.1"/>
</dbReference>
<dbReference type="Proteomes" id="UP001200145">
    <property type="component" value="Unassembled WGS sequence"/>
</dbReference>
<name>A0ABS9BDW4_9BACT</name>
<organism evidence="2 3">
    <name type="scientific">Flavihumibacter fluminis</name>
    <dbReference type="NCBI Taxonomy" id="2909236"/>
    <lineage>
        <taxon>Bacteria</taxon>
        <taxon>Pseudomonadati</taxon>
        <taxon>Bacteroidota</taxon>
        <taxon>Chitinophagia</taxon>
        <taxon>Chitinophagales</taxon>
        <taxon>Chitinophagaceae</taxon>
        <taxon>Flavihumibacter</taxon>
    </lineage>
</organism>
<evidence type="ECO:0000313" key="2">
    <source>
        <dbReference type="EMBL" id="MCF1713908.1"/>
    </source>
</evidence>
<evidence type="ECO:0000259" key="1">
    <source>
        <dbReference type="Pfam" id="PF08522"/>
    </source>
</evidence>
<dbReference type="Gene3D" id="2.60.40.1740">
    <property type="entry name" value="hypothetical protein (bacova_03559)"/>
    <property type="match status" value="1"/>
</dbReference>
<dbReference type="Pfam" id="PF08522">
    <property type="entry name" value="BT_3987-like_N"/>
    <property type="match status" value="1"/>
</dbReference>
<dbReference type="InterPro" id="IPR013728">
    <property type="entry name" value="BT_3987-like_N"/>
</dbReference>
<keyword evidence="3" id="KW-1185">Reference proteome</keyword>